<evidence type="ECO:0000313" key="3">
    <source>
        <dbReference type="Proteomes" id="UP001500908"/>
    </source>
</evidence>
<organism evidence="2 3">
    <name type="scientific">Salinactinospora qingdaonensis</name>
    <dbReference type="NCBI Taxonomy" id="702744"/>
    <lineage>
        <taxon>Bacteria</taxon>
        <taxon>Bacillati</taxon>
        <taxon>Actinomycetota</taxon>
        <taxon>Actinomycetes</taxon>
        <taxon>Streptosporangiales</taxon>
        <taxon>Nocardiopsidaceae</taxon>
        <taxon>Salinactinospora</taxon>
    </lineage>
</organism>
<dbReference type="PANTHER" id="PTHR30087">
    <property type="entry name" value="INNER MEMBRANE PROTEIN"/>
    <property type="match status" value="1"/>
</dbReference>
<keyword evidence="3" id="KW-1185">Reference proteome</keyword>
<feature type="domain" description="DUF1722" evidence="1">
    <location>
        <begin position="181"/>
        <end position="297"/>
    </location>
</feature>
<name>A0ABP7GBW0_9ACTN</name>
<dbReference type="PANTHER" id="PTHR30087:SF0">
    <property type="entry name" value="INNER MEMBRANE PROTEIN"/>
    <property type="match status" value="1"/>
</dbReference>
<dbReference type="InterPro" id="IPR007553">
    <property type="entry name" value="2-thiour_desulf"/>
</dbReference>
<evidence type="ECO:0000259" key="1">
    <source>
        <dbReference type="Pfam" id="PF08349"/>
    </source>
</evidence>
<reference evidence="3" key="1">
    <citation type="journal article" date="2019" name="Int. J. Syst. Evol. Microbiol.">
        <title>The Global Catalogue of Microorganisms (GCM) 10K type strain sequencing project: providing services to taxonomists for standard genome sequencing and annotation.</title>
        <authorList>
            <consortium name="The Broad Institute Genomics Platform"/>
            <consortium name="The Broad Institute Genome Sequencing Center for Infectious Disease"/>
            <person name="Wu L."/>
            <person name="Ma J."/>
        </authorList>
    </citation>
    <scope>NUCLEOTIDE SEQUENCE [LARGE SCALE GENOMIC DNA]</scope>
    <source>
        <strain evidence="3">JCM 17137</strain>
    </source>
</reference>
<sequence>MLGEPVRYNGGHCRNRFLTDVLGRHVEWVAICPEAEIGLGTPRETLRLERTDAPSGAQPRVRATKSGTDHTDAIRNVADAHLAVLRTLDGYVLKNKSPSCGLFGLPVFEEGKRVDGKGRGGFAARLLDLCPELPAEEEGRLTDADLCEHFVERVFAHARLRALLESAWRPRDLIDFHARHKLQLLSHSPQGARSLGRIVTEAGTGERSDIAADYTAAFHSVLATPTSPGKHVNALQHAFGMVSGYLDDSRRHDILAAIDDYRAGHVPLTLPLSLIRHHCNAERVAWASQQTYLAPFPTDLGLRNQLPRK</sequence>
<evidence type="ECO:0000313" key="2">
    <source>
        <dbReference type="EMBL" id="GAA3760201.1"/>
    </source>
</evidence>
<accession>A0ABP7GBW0</accession>
<proteinExistence type="predicted"/>
<dbReference type="InterPro" id="IPR013560">
    <property type="entry name" value="DUF1722"/>
</dbReference>
<protein>
    <submittedName>
        <fullName evidence="2">DUF523 and DUF1722 domain-containing protein</fullName>
    </submittedName>
</protein>
<dbReference type="Proteomes" id="UP001500908">
    <property type="component" value="Unassembled WGS sequence"/>
</dbReference>
<comment type="caution">
    <text evidence="2">The sequence shown here is derived from an EMBL/GenBank/DDBJ whole genome shotgun (WGS) entry which is preliminary data.</text>
</comment>
<dbReference type="Pfam" id="PF04463">
    <property type="entry name" value="2-thiour_desulf"/>
    <property type="match status" value="1"/>
</dbReference>
<dbReference type="Pfam" id="PF08349">
    <property type="entry name" value="DUF1722"/>
    <property type="match status" value="1"/>
</dbReference>
<gene>
    <name evidence="2" type="ORF">GCM10022402_42670</name>
</gene>
<dbReference type="EMBL" id="BAABDD010000030">
    <property type="protein sequence ID" value="GAA3760201.1"/>
    <property type="molecule type" value="Genomic_DNA"/>
</dbReference>